<accession>A0A250VR11</accession>
<proteinExistence type="predicted"/>
<dbReference type="InterPro" id="IPR013783">
    <property type="entry name" value="Ig-like_fold"/>
</dbReference>
<evidence type="ECO:0000256" key="1">
    <source>
        <dbReference type="SAM" id="SignalP"/>
    </source>
</evidence>
<name>A0A250VR11_STROL</name>
<dbReference type="Proteomes" id="UP000217446">
    <property type="component" value="Unassembled WGS sequence"/>
</dbReference>
<evidence type="ECO:0000259" key="2">
    <source>
        <dbReference type="Pfam" id="PF16640"/>
    </source>
</evidence>
<keyword evidence="1" id="KW-0732">Signal</keyword>
<evidence type="ECO:0000313" key="3">
    <source>
        <dbReference type="EMBL" id="GAX56519.1"/>
    </source>
</evidence>
<feature type="domain" description="Bacterial Ig-like" evidence="2">
    <location>
        <begin position="39"/>
        <end position="122"/>
    </location>
</feature>
<evidence type="ECO:0000313" key="4">
    <source>
        <dbReference type="Proteomes" id="UP000217446"/>
    </source>
</evidence>
<dbReference type="InterPro" id="IPR032109">
    <property type="entry name" value="Big_3_5"/>
</dbReference>
<dbReference type="GO" id="GO:0005975">
    <property type="term" value="P:carbohydrate metabolic process"/>
    <property type="evidence" value="ECO:0007669"/>
    <property type="project" value="UniProtKB-ARBA"/>
</dbReference>
<comment type="caution">
    <text evidence="3">The sequence shown here is derived from an EMBL/GenBank/DDBJ whole genome shotgun (WGS) entry which is preliminary data.</text>
</comment>
<dbReference type="Pfam" id="PF16640">
    <property type="entry name" value="Big_3_5"/>
    <property type="match status" value="1"/>
</dbReference>
<dbReference type="AlphaFoldDB" id="A0A250VR11"/>
<sequence length="161" mass="16000">MTRWKDRAGWNLVTVAALTALVALASPAAAAGSSTTTVQASPSAATVGQPVNLTATVTCAVNPTGGLGVTFFDGGDILDTVPVTAGAAVFTARLSTVGAHTITATYNGNDDCGASHAETTVVISAASVPTPPNGLCLLACGGLINFNVGDIHNEINIHRGI</sequence>
<reference evidence="4" key="1">
    <citation type="submission" date="2017-05" db="EMBL/GenBank/DDBJ databases">
        <title>Streptomyces olivochromogenes NBRC 3561 whole genome shotgun sequence.</title>
        <authorList>
            <person name="Dohra H."/>
            <person name="Kodani S."/>
        </authorList>
    </citation>
    <scope>NUCLEOTIDE SEQUENCE [LARGE SCALE GENOMIC DNA]</scope>
    <source>
        <strain evidence="4">NBRC 3561</strain>
    </source>
</reference>
<feature type="signal peptide" evidence="1">
    <location>
        <begin position="1"/>
        <end position="31"/>
    </location>
</feature>
<gene>
    <name evidence="3" type="ORF">SO3561_08087</name>
</gene>
<dbReference type="EMBL" id="BDQI01000026">
    <property type="protein sequence ID" value="GAX56519.1"/>
    <property type="molecule type" value="Genomic_DNA"/>
</dbReference>
<feature type="chain" id="PRO_5039256230" description="Bacterial Ig-like domain-containing protein" evidence="1">
    <location>
        <begin position="32"/>
        <end position="161"/>
    </location>
</feature>
<dbReference type="Gene3D" id="2.60.40.10">
    <property type="entry name" value="Immunoglobulins"/>
    <property type="match status" value="1"/>
</dbReference>
<keyword evidence="4" id="KW-1185">Reference proteome</keyword>
<protein>
    <recommendedName>
        <fullName evidence="2">Bacterial Ig-like domain-containing protein</fullName>
    </recommendedName>
</protein>
<organism evidence="3 4">
    <name type="scientific">Streptomyces olivochromogenes</name>
    <dbReference type="NCBI Taxonomy" id="1963"/>
    <lineage>
        <taxon>Bacteria</taxon>
        <taxon>Bacillati</taxon>
        <taxon>Actinomycetota</taxon>
        <taxon>Actinomycetes</taxon>
        <taxon>Kitasatosporales</taxon>
        <taxon>Streptomycetaceae</taxon>
        <taxon>Streptomyces</taxon>
    </lineage>
</organism>